<evidence type="ECO:0000313" key="3">
    <source>
        <dbReference type="Proteomes" id="UP000240688"/>
    </source>
</evidence>
<dbReference type="Proteomes" id="UP000240688">
    <property type="component" value="Segment"/>
</dbReference>
<feature type="region of interest" description="Disordered" evidence="1">
    <location>
        <begin position="49"/>
        <end position="71"/>
    </location>
</feature>
<evidence type="ECO:0000256" key="1">
    <source>
        <dbReference type="SAM" id="MobiDB-lite"/>
    </source>
</evidence>
<accession>A0A2H4P7J8</accession>
<name>A0A2H4P7J8_9CAUD</name>
<protein>
    <submittedName>
        <fullName evidence="2">Uncharacterized protein</fullName>
    </submittedName>
</protein>
<reference evidence="3" key="1">
    <citation type="submission" date="2017-09" db="EMBL/GenBank/DDBJ databases">
        <authorList>
            <person name="Djurhuus A.M."/>
            <person name="Carstens A.B."/>
            <person name="Hansen L.H."/>
        </authorList>
    </citation>
    <scope>NUCLEOTIDE SEQUENCE [LARGE SCALE GENOMIC DNA]</scope>
</reference>
<keyword evidence="3" id="KW-1185">Reference proteome</keyword>
<feature type="compositionally biased region" description="Basic and acidic residues" evidence="1">
    <location>
        <begin position="49"/>
        <end position="64"/>
    </location>
</feature>
<evidence type="ECO:0000313" key="2">
    <source>
        <dbReference type="EMBL" id="ATW58162.1"/>
    </source>
</evidence>
<organism evidence="2 3">
    <name type="scientific">Pseudomonas phage inbricus</name>
    <dbReference type="NCBI Taxonomy" id="2048976"/>
    <lineage>
        <taxon>Viruses</taxon>
        <taxon>Duplodnaviria</taxon>
        <taxon>Heunggongvirae</taxon>
        <taxon>Uroviricota</taxon>
        <taxon>Caudoviricetes</taxon>
        <taxon>Schitoviridae</taxon>
        <taxon>Rothmandenesvirinae</taxon>
        <taxon>Inbricusvirus</taxon>
        <taxon>Inbricusvirus inbricus</taxon>
    </lineage>
</organism>
<dbReference type="EMBL" id="MG018928">
    <property type="protein sequence ID" value="ATW58162.1"/>
    <property type="molecule type" value="Genomic_DNA"/>
</dbReference>
<proteinExistence type="predicted"/>
<gene>
    <name evidence="2" type="ORF">CNR35_00066</name>
</gene>
<sequence>MSRLYEDSADLRLFRRLKAQGLSTKDAAESVEMVTGAKINNPRSQYHFSDDWGHESSSKHELPHYHGNRRF</sequence>